<gene>
    <name evidence="12" type="ORF">PV04_06151</name>
</gene>
<keyword evidence="7 9" id="KW-0131">Cell cycle</keyword>
<evidence type="ECO:0000256" key="1">
    <source>
        <dbReference type="ARBA" id="ARBA00006379"/>
    </source>
</evidence>
<keyword evidence="2 9" id="KW-0158">Chromosome</keyword>
<evidence type="ECO:0000256" key="7">
    <source>
        <dbReference type="ARBA" id="ARBA00023306"/>
    </source>
</evidence>
<dbReference type="Gene3D" id="3.30.457.50">
    <property type="entry name" value="Chromosome segregation protein Spc25"/>
    <property type="match status" value="1"/>
</dbReference>
<name>A0A0D2G456_9EURO</name>
<feature type="region of interest" description="Disordered" evidence="10">
    <location>
        <begin position="116"/>
        <end position="135"/>
    </location>
</feature>
<keyword evidence="13" id="KW-1185">Reference proteome</keyword>
<evidence type="ECO:0000256" key="3">
    <source>
        <dbReference type="ARBA" id="ARBA00022618"/>
    </source>
</evidence>
<dbReference type="GO" id="GO:0031262">
    <property type="term" value="C:Ndc80 complex"/>
    <property type="evidence" value="ECO:0007669"/>
    <property type="project" value="InterPro"/>
</dbReference>
<organism evidence="12 13">
    <name type="scientific">Phialophora macrospora</name>
    <dbReference type="NCBI Taxonomy" id="1851006"/>
    <lineage>
        <taxon>Eukaryota</taxon>
        <taxon>Fungi</taxon>
        <taxon>Dikarya</taxon>
        <taxon>Ascomycota</taxon>
        <taxon>Pezizomycotina</taxon>
        <taxon>Eurotiomycetes</taxon>
        <taxon>Chaetothyriomycetidae</taxon>
        <taxon>Chaetothyriales</taxon>
        <taxon>Herpotrichiellaceae</taxon>
        <taxon>Phialophora</taxon>
    </lineage>
</organism>
<dbReference type="PANTHER" id="PTHR14281:SF0">
    <property type="entry name" value="KINETOCHORE PROTEIN SPC25"/>
    <property type="match status" value="1"/>
</dbReference>
<accession>A0A0D2G456</accession>
<dbReference type="CDD" id="cd23784">
    <property type="entry name" value="RWD_Spc25"/>
    <property type="match status" value="1"/>
</dbReference>
<evidence type="ECO:0000256" key="6">
    <source>
        <dbReference type="ARBA" id="ARBA00023054"/>
    </source>
</evidence>
<evidence type="ECO:0000256" key="10">
    <source>
        <dbReference type="SAM" id="MobiDB-lite"/>
    </source>
</evidence>
<evidence type="ECO:0000256" key="4">
    <source>
        <dbReference type="ARBA" id="ARBA00022776"/>
    </source>
</evidence>
<dbReference type="STRING" id="5601.A0A0D2G456"/>
<dbReference type="GO" id="GO:0007059">
    <property type="term" value="P:chromosome segregation"/>
    <property type="evidence" value="ECO:0007669"/>
    <property type="project" value="InterPro"/>
</dbReference>
<keyword evidence="4 9" id="KW-0498">Mitosis</keyword>
<dbReference type="HOGENOM" id="CLU_065188_0_0_1"/>
<dbReference type="GO" id="GO:0051301">
    <property type="term" value="P:cell division"/>
    <property type="evidence" value="ECO:0007669"/>
    <property type="project" value="UniProtKB-UniRule"/>
</dbReference>
<evidence type="ECO:0000313" key="13">
    <source>
        <dbReference type="Proteomes" id="UP000054266"/>
    </source>
</evidence>
<evidence type="ECO:0000256" key="8">
    <source>
        <dbReference type="ARBA" id="ARBA00023328"/>
    </source>
</evidence>
<protein>
    <recommendedName>
        <fullName evidence="9">Kinetochore protein SPC25</fullName>
    </recommendedName>
</protein>
<dbReference type="Proteomes" id="UP000054266">
    <property type="component" value="Unassembled WGS sequence"/>
</dbReference>
<keyword evidence="8 9" id="KW-0137">Centromere</keyword>
<comment type="function">
    <text evidence="9">Acts as a component of the essential kinetochore-associated NDC80 complex, which is required for chromosome segregation and spindle checkpoint activity.</text>
</comment>
<keyword evidence="5 9" id="KW-0995">Kinetochore</keyword>
<dbReference type="InterPro" id="IPR045143">
    <property type="entry name" value="Spc25"/>
</dbReference>
<keyword evidence="6" id="KW-0175">Coiled coil</keyword>
<evidence type="ECO:0000313" key="12">
    <source>
        <dbReference type="EMBL" id="KIW66859.1"/>
    </source>
</evidence>
<keyword evidence="9" id="KW-0539">Nucleus</keyword>
<reference evidence="12 13" key="1">
    <citation type="submission" date="2015-01" db="EMBL/GenBank/DDBJ databases">
        <title>The Genome Sequence of Capronia semiimmersa CBS27337.</title>
        <authorList>
            <consortium name="The Broad Institute Genomics Platform"/>
            <person name="Cuomo C."/>
            <person name="de Hoog S."/>
            <person name="Gorbushina A."/>
            <person name="Stielow B."/>
            <person name="Teixiera M."/>
            <person name="Abouelleil A."/>
            <person name="Chapman S.B."/>
            <person name="Priest M."/>
            <person name="Young S.K."/>
            <person name="Wortman J."/>
            <person name="Nusbaum C."/>
            <person name="Birren B."/>
        </authorList>
    </citation>
    <scope>NUCLEOTIDE SEQUENCE [LARGE SCALE GENOMIC DNA]</scope>
    <source>
        <strain evidence="12 13">CBS 27337</strain>
    </source>
</reference>
<feature type="compositionally biased region" description="Polar residues" evidence="10">
    <location>
        <begin position="122"/>
        <end position="134"/>
    </location>
</feature>
<dbReference type="Pfam" id="PF08234">
    <property type="entry name" value="Spindle_Spc25"/>
    <property type="match status" value="1"/>
</dbReference>
<comment type="subunit">
    <text evidence="9">Component of the NDC80 complex.</text>
</comment>
<dbReference type="EMBL" id="KN846959">
    <property type="protein sequence ID" value="KIW66859.1"/>
    <property type="molecule type" value="Genomic_DNA"/>
</dbReference>
<evidence type="ECO:0000256" key="2">
    <source>
        <dbReference type="ARBA" id="ARBA00022454"/>
    </source>
</evidence>
<dbReference type="AlphaFoldDB" id="A0A0D2G456"/>
<feature type="domain" description="Chromosome segregation protein Spc25 C-terminal" evidence="11">
    <location>
        <begin position="213"/>
        <end position="270"/>
    </location>
</feature>
<dbReference type="PANTHER" id="PTHR14281">
    <property type="entry name" value="KINETOCHORE PROTEIN SPC25-RELATED"/>
    <property type="match status" value="1"/>
</dbReference>
<proteinExistence type="inferred from homology"/>
<evidence type="ECO:0000259" key="11">
    <source>
        <dbReference type="Pfam" id="PF08234"/>
    </source>
</evidence>
<evidence type="ECO:0000256" key="9">
    <source>
        <dbReference type="RuleBase" id="RU367150"/>
    </source>
</evidence>
<comment type="similarity">
    <text evidence="1 9">Belongs to the SPC25 family.</text>
</comment>
<keyword evidence="3 9" id="KW-0132">Cell division</keyword>
<sequence>MATAIHSSQFSASTSSFRTSQSQAAPSMSYSDTPLTQLPSVDFNFDDLRKRMADFTIKFDAFIERGRKRVLEERNEFRARMGELSEEQRSTSTQIASLQSTLSTHNQVLAREQAEKNEMHAQISSLESHANQQSAKRERLRAAIAQTQRQIDAKIQAQREYAAKQDGQSQLNRPELNFWETYLGCRIEGSGDENKVRIVFVFPPSKSSGSGAEEREAFFELLVPLTGHGKYEVTYMKPKLEPARVERVVDRLNATREIGTVLKGMRALFVETIK</sequence>
<comment type="subcellular location">
    <subcellularLocation>
        <location evidence="9">Nucleus</location>
    </subcellularLocation>
    <subcellularLocation>
        <location evidence="9">Chromosome</location>
        <location evidence="9">Centromere</location>
        <location evidence="9">Kinetochore</location>
    </subcellularLocation>
</comment>
<evidence type="ECO:0000256" key="5">
    <source>
        <dbReference type="ARBA" id="ARBA00022838"/>
    </source>
</evidence>
<dbReference type="GO" id="GO:0005634">
    <property type="term" value="C:nucleus"/>
    <property type="evidence" value="ECO:0007669"/>
    <property type="project" value="UniProtKB-SubCell"/>
</dbReference>
<dbReference type="InterPro" id="IPR013255">
    <property type="entry name" value="Spc25_C"/>
</dbReference>